<accession>A0A081BNM9</accession>
<dbReference type="EMBL" id="DF820458">
    <property type="protein sequence ID" value="GAK51995.1"/>
    <property type="molecule type" value="Genomic_DNA"/>
</dbReference>
<keyword evidence="2" id="KW-1185">Reference proteome</keyword>
<name>A0A081BNM9_9BACT</name>
<gene>
    <name evidence="1" type="ORF">U14_03241</name>
</gene>
<proteinExistence type="predicted"/>
<dbReference type="AlphaFoldDB" id="A0A081BNM9"/>
<organism evidence="1">
    <name type="scientific">Candidatus Moduliflexus flocculans</name>
    <dbReference type="NCBI Taxonomy" id="1499966"/>
    <lineage>
        <taxon>Bacteria</taxon>
        <taxon>Candidatus Moduliflexota</taxon>
        <taxon>Candidatus Moduliflexia</taxon>
        <taxon>Candidatus Moduliflexales</taxon>
        <taxon>Candidatus Moduliflexaceae</taxon>
    </lineage>
</organism>
<protein>
    <submittedName>
        <fullName evidence="1">Uncharacterized protein</fullName>
    </submittedName>
</protein>
<dbReference type="Proteomes" id="UP000030700">
    <property type="component" value="Unassembled WGS sequence"/>
</dbReference>
<sequence>MLDSYDEYAPIAPFSGGTFLMSGFAAEEQVSQAFEWQVRDALLCVNIPEAGDYLLTYTENHRNHSGIGLLTGTAETEAAPASYIAFQAYAPARIFIGLAADAHLESLQLQRGTIADDAMGLYDDGPVIRFATPSIPTIFWSDVFFLDPTTPPIFMKQRESVCAQDSVRSPY</sequence>
<evidence type="ECO:0000313" key="1">
    <source>
        <dbReference type="EMBL" id="GAK51995.1"/>
    </source>
</evidence>
<dbReference type="STRING" id="1499966.U14_03241"/>
<evidence type="ECO:0000313" key="2">
    <source>
        <dbReference type="Proteomes" id="UP000030700"/>
    </source>
</evidence>
<reference evidence="1" key="1">
    <citation type="journal article" date="2015" name="PeerJ">
        <title>First genomic representation of candidate bacterial phylum KSB3 points to enhanced environmental sensing as a trigger of wastewater bulking.</title>
        <authorList>
            <person name="Sekiguchi Y."/>
            <person name="Ohashi A."/>
            <person name="Parks D.H."/>
            <person name="Yamauchi T."/>
            <person name="Tyson G.W."/>
            <person name="Hugenholtz P."/>
        </authorList>
    </citation>
    <scope>NUCLEOTIDE SEQUENCE [LARGE SCALE GENOMIC DNA]</scope>
</reference>
<dbReference type="HOGENOM" id="CLU_1559933_0_0_0"/>